<dbReference type="InterPro" id="IPR019734">
    <property type="entry name" value="TPR_rpt"/>
</dbReference>
<comment type="caution">
    <text evidence="3">The sequence shown here is derived from an EMBL/GenBank/DDBJ whole genome shotgun (WGS) entry which is preliminary data.</text>
</comment>
<dbReference type="PROSITE" id="PS50005">
    <property type="entry name" value="TPR"/>
    <property type="match status" value="1"/>
</dbReference>
<dbReference type="Gene3D" id="1.25.40.10">
    <property type="entry name" value="Tetratricopeptide repeat domain"/>
    <property type="match status" value="2"/>
</dbReference>
<dbReference type="SUPFAM" id="SSF48452">
    <property type="entry name" value="TPR-like"/>
    <property type="match status" value="1"/>
</dbReference>
<dbReference type="EMBL" id="DSID01000777">
    <property type="protein sequence ID" value="HEX71606.1"/>
    <property type="molecule type" value="Genomic_DNA"/>
</dbReference>
<dbReference type="Pfam" id="PF13529">
    <property type="entry name" value="Peptidase_C39_2"/>
    <property type="match status" value="1"/>
</dbReference>
<dbReference type="InterPro" id="IPR011990">
    <property type="entry name" value="TPR-like_helical_dom_sf"/>
</dbReference>
<proteinExistence type="predicted"/>
<dbReference type="AlphaFoldDB" id="A0A7C2WIK1"/>
<gene>
    <name evidence="3" type="ORF">ENP13_10265</name>
</gene>
<evidence type="ECO:0000259" key="2">
    <source>
        <dbReference type="Pfam" id="PF13529"/>
    </source>
</evidence>
<name>A0A7C2WIK1_9BACT</name>
<dbReference type="Pfam" id="PF13181">
    <property type="entry name" value="TPR_8"/>
    <property type="match status" value="1"/>
</dbReference>
<feature type="domain" description="Peptidase C39-like" evidence="2">
    <location>
        <begin position="1"/>
        <end position="100"/>
    </location>
</feature>
<sequence>MVLSYYGITMTQQQLQPIFRPNPGDKHVEPPQLVAFFPHYGLRTRIVEGGSIEVVKRLVAAGFPVITPQWLDHKPDAIGHYRVVRGYDDNRGGFIVNDSMLGPDVLIPYDEFEELWRAFNYRYLPVYRPEDELRVLAILGEDADPQRNYQRALALFQRLAEERPDDAYVWFSIGTSYFLLGDHQAAVQAYERAEAIGLPPKMLWYQFWPVAAYNNIGNHQRALELATAQIATAGTFGEMRYERGRAFEAMDNIDAAIAEYRRALLDDANLTVAREALARLGAAP</sequence>
<feature type="repeat" description="TPR" evidence="1">
    <location>
        <begin position="167"/>
        <end position="200"/>
    </location>
</feature>
<evidence type="ECO:0000313" key="3">
    <source>
        <dbReference type="EMBL" id="HEX71606.1"/>
    </source>
</evidence>
<keyword evidence="1" id="KW-0802">TPR repeat</keyword>
<dbReference type="Pfam" id="PF13432">
    <property type="entry name" value="TPR_16"/>
    <property type="match status" value="1"/>
</dbReference>
<dbReference type="SMART" id="SM00028">
    <property type="entry name" value="TPR"/>
    <property type="match status" value="3"/>
</dbReference>
<dbReference type="InterPro" id="IPR039564">
    <property type="entry name" value="Peptidase_C39-like"/>
</dbReference>
<accession>A0A7C2WIK1</accession>
<organism evidence="3">
    <name type="scientific">Thermorudis sp</name>
    <dbReference type="NCBI Taxonomy" id="1969470"/>
    <lineage>
        <taxon>Bacteria</taxon>
        <taxon>Pseudomonadati</taxon>
        <taxon>Thermomicrobiota</taxon>
        <taxon>Thermomicrobia</taxon>
        <taxon>Thermomicrobia incertae sedis</taxon>
        <taxon>Thermorudis</taxon>
    </lineage>
</organism>
<dbReference type="Gene3D" id="3.90.70.10">
    <property type="entry name" value="Cysteine proteinases"/>
    <property type="match status" value="1"/>
</dbReference>
<protein>
    <submittedName>
        <fullName evidence="3">Tetratricopeptide repeat protein</fullName>
    </submittedName>
</protein>
<evidence type="ECO:0000256" key="1">
    <source>
        <dbReference type="PROSITE-ProRule" id="PRU00339"/>
    </source>
</evidence>
<reference evidence="3" key="1">
    <citation type="journal article" date="2020" name="mSystems">
        <title>Genome- and Community-Level Interaction Insights into Carbon Utilization and Element Cycling Functions of Hydrothermarchaeota in Hydrothermal Sediment.</title>
        <authorList>
            <person name="Zhou Z."/>
            <person name="Liu Y."/>
            <person name="Xu W."/>
            <person name="Pan J."/>
            <person name="Luo Z.H."/>
            <person name="Li M."/>
        </authorList>
    </citation>
    <scope>NUCLEOTIDE SEQUENCE [LARGE SCALE GENOMIC DNA]</scope>
    <source>
        <strain evidence="3">SpSt-192</strain>
    </source>
</reference>